<dbReference type="InterPro" id="IPR036249">
    <property type="entry name" value="Thioredoxin-like_sf"/>
</dbReference>
<evidence type="ECO:0000259" key="2">
    <source>
        <dbReference type="PROSITE" id="PS50404"/>
    </source>
</evidence>
<dbReference type="SFLD" id="SFLDS00019">
    <property type="entry name" value="Glutathione_Transferase_(cytos"/>
    <property type="match status" value="1"/>
</dbReference>
<dbReference type="GO" id="GO:0006749">
    <property type="term" value="P:glutathione metabolic process"/>
    <property type="evidence" value="ECO:0007669"/>
    <property type="project" value="TreeGrafter"/>
</dbReference>
<dbReference type="SUPFAM" id="SSF47616">
    <property type="entry name" value="GST C-terminal domain-like"/>
    <property type="match status" value="1"/>
</dbReference>
<feature type="domain" description="GST N-terminal" evidence="2">
    <location>
        <begin position="1"/>
        <end position="82"/>
    </location>
</feature>
<dbReference type="Gene3D" id="1.20.1050.10">
    <property type="match status" value="1"/>
</dbReference>
<organism evidence="4">
    <name type="scientific">Meteorus pulchricornis</name>
    <dbReference type="NCBI Taxonomy" id="51522"/>
    <lineage>
        <taxon>Eukaryota</taxon>
        <taxon>Metazoa</taxon>
        <taxon>Ecdysozoa</taxon>
        <taxon>Arthropoda</taxon>
        <taxon>Hexapoda</taxon>
        <taxon>Insecta</taxon>
        <taxon>Pterygota</taxon>
        <taxon>Neoptera</taxon>
        <taxon>Endopterygota</taxon>
        <taxon>Hymenoptera</taxon>
        <taxon>Apocrita</taxon>
        <taxon>Ichneumonoidea</taxon>
        <taxon>Braconidae</taxon>
        <taxon>Meteorinae</taxon>
        <taxon>Meteorus</taxon>
    </lineage>
</organism>
<evidence type="ECO:0000313" key="4">
    <source>
        <dbReference type="EMBL" id="QCC89037.1"/>
    </source>
</evidence>
<dbReference type="SFLD" id="SFLDG00358">
    <property type="entry name" value="Main_(cytGST)"/>
    <property type="match status" value="1"/>
</dbReference>
<dbReference type="PROSITE" id="PS50404">
    <property type="entry name" value="GST_NTER"/>
    <property type="match status" value="1"/>
</dbReference>
<evidence type="ECO:0000256" key="1">
    <source>
        <dbReference type="ARBA" id="ARBA00011738"/>
    </source>
</evidence>
<dbReference type="FunFam" id="1.20.1050.10:FF:000007">
    <property type="entry name" value="Glutathione S-transferase 1-1"/>
    <property type="match status" value="1"/>
</dbReference>
<dbReference type="Gene3D" id="3.40.30.10">
    <property type="entry name" value="Glutaredoxin"/>
    <property type="match status" value="1"/>
</dbReference>
<dbReference type="SUPFAM" id="SSF52833">
    <property type="entry name" value="Thioredoxin-like"/>
    <property type="match status" value="1"/>
</dbReference>
<keyword evidence="4" id="KW-0808">Transferase</keyword>
<name>A0A4D6J456_9HYME</name>
<dbReference type="InterPro" id="IPR004045">
    <property type="entry name" value="Glutathione_S-Trfase_N"/>
</dbReference>
<dbReference type="PANTHER" id="PTHR43969:SF9">
    <property type="entry name" value="GLUTATHIONE S TRANSFERASE D10, ISOFORM A-RELATED"/>
    <property type="match status" value="1"/>
</dbReference>
<dbReference type="InterPro" id="IPR036282">
    <property type="entry name" value="Glutathione-S-Trfase_C_sf"/>
</dbReference>
<dbReference type="EMBL" id="MH094261">
    <property type="protein sequence ID" value="QCC89037.1"/>
    <property type="molecule type" value="mRNA"/>
</dbReference>
<dbReference type="InterPro" id="IPR010987">
    <property type="entry name" value="Glutathione-S-Trfase_C-like"/>
</dbReference>
<dbReference type="AlphaFoldDB" id="A0A4D6J456"/>
<dbReference type="GO" id="GO:0004364">
    <property type="term" value="F:glutathione transferase activity"/>
    <property type="evidence" value="ECO:0007669"/>
    <property type="project" value="TreeGrafter"/>
</dbReference>
<reference evidence="4" key="1">
    <citation type="submission" date="2018-03" db="EMBL/GenBank/DDBJ databases">
        <authorList>
            <person name="Sheng S."/>
        </authorList>
    </citation>
    <scope>NUCLEOTIDE SEQUENCE</scope>
</reference>
<proteinExistence type="evidence at transcript level"/>
<accession>A0A4D6J456</accession>
<dbReference type="InterPro" id="IPR004046">
    <property type="entry name" value="GST_C"/>
</dbReference>
<sequence length="195" mass="22060">MTCDLYYAPISSPCRAVMLTAEAIGLSLNYKPINTIADEQLDSDYSEINSIKIIPLLIDGDYELSEGPAIMCYLMDMYGENSQLYPKSINARALVHQRLHFDIGNLHKAVSLYYYPVALKKELEYDETKYERLKDRFATLDKYLEGHDYATGRYLTIADLALIASVTTAEVILEKSVTSLLQVLEALLELPLPTY</sequence>
<feature type="domain" description="GST C-terminal" evidence="3">
    <location>
        <begin position="88"/>
        <end position="195"/>
    </location>
</feature>
<evidence type="ECO:0000259" key="3">
    <source>
        <dbReference type="PROSITE" id="PS50405"/>
    </source>
</evidence>
<dbReference type="Pfam" id="PF14497">
    <property type="entry name" value="GST_C_3"/>
    <property type="match status" value="1"/>
</dbReference>
<dbReference type="PROSITE" id="PS50405">
    <property type="entry name" value="GST_CTER"/>
    <property type="match status" value="1"/>
</dbReference>
<comment type="subunit">
    <text evidence="1">Homodimer.</text>
</comment>
<protein>
    <submittedName>
        <fullName evidence="4">Glutathione S-transferase delta 3</fullName>
    </submittedName>
</protein>
<dbReference type="CDD" id="cd03177">
    <property type="entry name" value="GST_C_Delta_Epsilon"/>
    <property type="match status" value="1"/>
</dbReference>
<dbReference type="Pfam" id="PF02798">
    <property type="entry name" value="GST_N"/>
    <property type="match status" value="1"/>
</dbReference>
<dbReference type="InterPro" id="IPR040079">
    <property type="entry name" value="Glutathione_S-Trfase"/>
</dbReference>
<dbReference type="PANTHER" id="PTHR43969">
    <property type="entry name" value="GLUTATHIONE S TRANSFERASE D10, ISOFORM A-RELATED"/>
    <property type="match status" value="1"/>
</dbReference>